<dbReference type="OrthoDB" id="545169at2759"/>
<feature type="compositionally biased region" description="Polar residues" evidence="2">
    <location>
        <begin position="516"/>
        <end position="534"/>
    </location>
</feature>
<gene>
    <name evidence="5" type="ORF">TrST_g10723</name>
</gene>
<keyword evidence="1" id="KW-0175">Coiled coil</keyword>
<dbReference type="InterPro" id="IPR013783">
    <property type="entry name" value="Ig-like_fold"/>
</dbReference>
<evidence type="ECO:0000259" key="4">
    <source>
        <dbReference type="Pfam" id="PF24798"/>
    </source>
</evidence>
<feature type="compositionally biased region" description="Polar residues" evidence="2">
    <location>
        <begin position="743"/>
        <end position="752"/>
    </location>
</feature>
<feature type="region of interest" description="Disordered" evidence="2">
    <location>
        <begin position="731"/>
        <end position="770"/>
    </location>
</feature>
<organism evidence="5 6">
    <name type="scientific">Triparma strigata</name>
    <dbReference type="NCBI Taxonomy" id="1606541"/>
    <lineage>
        <taxon>Eukaryota</taxon>
        <taxon>Sar</taxon>
        <taxon>Stramenopiles</taxon>
        <taxon>Ochrophyta</taxon>
        <taxon>Bolidophyceae</taxon>
        <taxon>Parmales</taxon>
        <taxon>Triparmaceae</taxon>
        <taxon>Triparma</taxon>
    </lineage>
</organism>
<feature type="domain" description="CFAP74 fourth Ig-like" evidence="4">
    <location>
        <begin position="977"/>
        <end position="1071"/>
    </location>
</feature>
<evidence type="ECO:0000313" key="5">
    <source>
        <dbReference type="EMBL" id="GMH66683.1"/>
    </source>
</evidence>
<feature type="region of interest" description="Disordered" evidence="2">
    <location>
        <begin position="478"/>
        <end position="542"/>
    </location>
</feature>
<reference evidence="6" key="1">
    <citation type="journal article" date="2023" name="Commun. Biol.">
        <title>Genome analysis of Parmales, the sister group of diatoms, reveals the evolutionary specialization of diatoms from phago-mixotrophs to photoautotrophs.</title>
        <authorList>
            <person name="Ban H."/>
            <person name="Sato S."/>
            <person name="Yoshikawa S."/>
            <person name="Yamada K."/>
            <person name="Nakamura Y."/>
            <person name="Ichinomiya M."/>
            <person name="Sato N."/>
            <person name="Blanc-Mathieu R."/>
            <person name="Endo H."/>
            <person name="Kuwata A."/>
            <person name="Ogata H."/>
        </authorList>
    </citation>
    <scope>NUCLEOTIDE SEQUENCE [LARGE SCALE GENOMIC DNA]</scope>
    <source>
        <strain evidence="6">NIES 3701</strain>
    </source>
</reference>
<dbReference type="PANTHER" id="PTHR22538">
    <property type="entry name" value="CILIA- AND FLAGELLA-ASSOCIATED PROTEIN 74"/>
    <property type="match status" value="1"/>
</dbReference>
<feature type="coiled-coil region" evidence="1">
    <location>
        <begin position="328"/>
        <end position="376"/>
    </location>
</feature>
<dbReference type="EMBL" id="BRXY01000110">
    <property type="protein sequence ID" value="GMH66683.1"/>
    <property type="molecule type" value="Genomic_DNA"/>
</dbReference>
<dbReference type="Pfam" id="PF24778">
    <property type="entry name" value="Ig-CFAP74_3rd"/>
    <property type="match status" value="1"/>
</dbReference>
<evidence type="ECO:0000256" key="1">
    <source>
        <dbReference type="SAM" id="Coils"/>
    </source>
</evidence>
<feature type="compositionally biased region" description="Pro residues" evidence="2">
    <location>
        <begin position="1"/>
        <end position="10"/>
    </location>
</feature>
<dbReference type="Pfam" id="PF24798">
    <property type="entry name" value="Ig-CFAP74_4th"/>
    <property type="match status" value="1"/>
</dbReference>
<feature type="compositionally biased region" description="Acidic residues" evidence="2">
    <location>
        <begin position="1169"/>
        <end position="1179"/>
    </location>
</feature>
<evidence type="ECO:0000313" key="6">
    <source>
        <dbReference type="Proteomes" id="UP001165085"/>
    </source>
</evidence>
<feature type="domain" description="CFAP74 third Ig-like" evidence="3">
    <location>
        <begin position="859"/>
        <end position="971"/>
    </location>
</feature>
<dbReference type="Proteomes" id="UP001165085">
    <property type="component" value="Unassembled WGS sequence"/>
</dbReference>
<dbReference type="Gene3D" id="2.60.40.10">
    <property type="entry name" value="Immunoglobulins"/>
    <property type="match status" value="6"/>
</dbReference>
<dbReference type="NCBIfam" id="NF012200">
    <property type="entry name" value="choice_anch_D"/>
    <property type="match status" value="1"/>
</dbReference>
<protein>
    <submittedName>
        <fullName evidence="5">Uncharacterized protein</fullName>
    </submittedName>
</protein>
<proteinExistence type="predicted"/>
<accession>A0A9W7ACF6</accession>
<dbReference type="Pfam" id="PF24771">
    <property type="entry name" value="Ig_CFAP74_1st"/>
    <property type="match status" value="1"/>
</dbReference>
<sequence>MSPPTPPSPPASDFSDSTDSDDNGPDLNYLLRRLGLHNEHKTKQHAMLFAKSNLIEKSFTSTEAKKRAASACEAVFESEKARLKDLKMAHDKIVAAFEEARVEIDAQPLGMQALPVEMVSNFRAKEKEVAVSVELVKAQQSTCNREEKVYLHSQHEANKAEAEVEVYHDIISDLRRVNEMEVARKRRNARKGKKREVKAAKRLEDRQRIKTEEYEEKLRESQVLAKSQRDVARESHKIAADRVKTTTAVAHASKEYMEKARLVDHENRIQATLELKANTDAANAAMKGANERNARRMMKKKEKQDKEFNDILKMGGNPYVEFKKRDVMRAAELEEKRERARILKQENELAAKMVKEDDYNRKKEEHEKMEKAYEDAYRGEQGREIIEARNRAYLMEKTTNGTDLIDPTRRVFKIEPSQVTTVQDASFGLGYNPRKDKNQLQDVIEMMKKKYPKTDAGEYSRLIPKKIELDEDVGDESNAAGLDGLVEPKTLPPGEDALATMNRTGLEDPEDDLGLTISSQMGSGMSSRATTPGTAASGFGKTGPAFPAKPLSMFEQNALKSAQNRQKDRLLKGQQQVAGGRTFKGQAFVAKPDTILFKDFVLGKFYKRRILFTNVSLTFNNFKILDLPESITDFFEIVYERPGRMSAGMSVVLEITFMPKINEDIISELSFLTGTGPLTIPLVCLTQKVAPSVSTDVIRFDNIVMGERVTFPLKIGNNGAKSTMYYFVDPSTGQRIPPRESLEATSSPSPRNASPKRPDASVVEDEEEEPEEIVYMKTEEELTKQSEAVGEACLEYPEGLSELQYSTIGSIGSYSETIHNITFAPLSPGRFKEERILQFDGTDETIKITIVATSIKLPIYVAEPIVDLRCCVYGKLYRKKVVIKNRGKISFKVHVKPPPELKDFVQFNPDMGFIQPDVDFEMQMKFRPTEDILAKCGKYAIPGLEVIAVPMLVHVPEQALPVYYTLFARLTTGKVSFDQAMVDFKDCYVTQSYRKVIRMKNESRLPQKYGFVNLPKDVEVQPNDGFGALLPKQAKEIFVIMKPQAAVSRDFDLTVQTTMNLQSSVRLKCQGLESPLKLDRTVLKLSSCCPGDKICHSVFATNTTSSNQTFEFAVPEPAKSYLRITPNVESLEPGETVRLEIEFSPPESIGNENEKAGEVEEEKKAAEEGSGDGEVEVGGEGEVKEGEGEEKGEEKAEEEDTPIPFCSGTVLQSYRTDINEPWSVHSRWSLPCFLKTSSGSAPPLFLDVHTTLVKRVLEIDTSSVSFGQLAVGQVRVLPLRIRNLGSAPAPLIPTGLNSTGPFCIVNALLPIPANSFHTISLQFAPLSQGVRSETLTLSCPSLGKTLTVVLKGEGVSPVLEVTPEGVSGLTSQNAVASITTLSTWTTTGPPCKHVAAGDTAKTTLSLKNASVFPLRYNVDDILPSTSNFSRKLPFTVSPSEATIQPGETKDLLVTFRPDHARVWSYKYEGIIAVPNQVEDHVIRCSGRCWEQQVYCCGSGEAGVTDEEDRVKEGLEDRFSLPSALGKVEEESLGSMGVVRPVRPDVVIKFPKAEAEGEEESGKTLGIIVGCLALEDPKKGGAGSYTVTIDSQNPSAKHFSLTPASGTLAPGVEQRVEFSFTPPTAVNEGGIEVGQWTSVEVEVRGKGGWNGDVERSWKILLVGYINV</sequence>
<feature type="region of interest" description="Disordered" evidence="2">
    <location>
        <begin position="1141"/>
        <end position="1206"/>
    </location>
</feature>
<dbReference type="InterPro" id="IPR056310">
    <property type="entry name" value="Ig-CFAP74_4th"/>
</dbReference>
<name>A0A9W7ACF6_9STRA</name>
<evidence type="ECO:0000256" key="2">
    <source>
        <dbReference type="SAM" id="MobiDB-lite"/>
    </source>
</evidence>
<dbReference type="PANTHER" id="PTHR22538:SF0">
    <property type="entry name" value="CILIA- AND FLAGELLA-ASSOCIATED PROTEIN 74"/>
    <property type="match status" value="1"/>
</dbReference>
<feature type="compositionally biased region" description="Acidic residues" evidence="2">
    <location>
        <begin position="1187"/>
        <end position="1201"/>
    </location>
</feature>
<dbReference type="InterPro" id="IPR056307">
    <property type="entry name" value="Ig-CFAP74_3rd"/>
</dbReference>
<feature type="compositionally biased region" description="Basic and acidic residues" evidence="2">
    <location>
        <begin position="1152"/>
        <end position="1167"/>
    </location>
</feature>
<comment type="caution">
    <text evidence="5">The sequence shown here is derived from an EMBL/GenBank/DDBJ whole genome shotgun (WGS) entry which is preliminary data.</text>
</comment>
<feature type="region of interest" description="Disordered" evidence="2">
    <location>
        <begin position="1"/>
        <end position="26"/>
    </location>
</feature>
<evidence type="ECO:0000259" key="3">
    <source>
        <dbReference type="Pfam" id="PF24778"/>
    </source>
</evidence>
<keyword evidence="6" id="KW-1185">Reference proteome</keyword>